<dbReference type="Proteomes" id="UP000236333">
    <property type="component" value="Unassembled WGS sequence"/>
</dbReference>
<name>A0A2J8AAZ8_9CHLO</name>
<dbReference type="AlphaFoldDB" id="A0A2J8AAZ8"/>
<reference evidence="2 3" key="1">
    <citation type="journal article" date="2017" name="Mol. Biol. Evol.">
        <title>The 4-celled Tetrabaena socialis nuclear genome reveals the essential components for genetic control of cell number at the origin of multicellularity in the volvocine lineage.</title>
        <authorList>
            <person name="Featherston J."/>
            <person name="Arakaki Y."/>
            <person name="Hanschen E.R."/>
            <person name="Ferris P.J."/>
            <person name="Michod R.E."/>
            <person name="Olson B.J.S.C."/>
            <person name="Nozaki H."/>
            <person name="Durand P.M."/>
        </authorList>
    </citation>
    <scope>NUCLEOTIDE SEQUENCE [LARGE SCALE GENOMIC DNA]</scope>
    <source>
        <strain evidence="2 3">NIES-571</strain>
    </source>
</reference>
<feature type="compositionally biased region" description="Low complexity" evidence="1">
    <location>
        <begin position="161"/>
        <end position="191"/>
    </location>
</feature>
<comment type="caution">
    <text evidence="2">The sequence shown here is derived from an EMBL/GenBank/DDBJ whole genome shotgun (WGS) entry which is preliminary data.</text>
</comment>
<keyword evidence="3" id="KW-1185">Reference proteome</keyword>
<evidence type="ECO:0000313" key="2">
    <source>
        <dbReference type="EMBL" id="PNH09696.1"/>
    </source>
</evidence>
<evidence type="ECO:0000256" key="1">
    <source>
        <dbReference type="SAM" id="MobiDB-lite"/>
    </source>
</evidence>
<sequence>MVMRVHGYGLADGFAIPFSRCAASAKLRRRSAAATAAAASASCRAAAPPSAATARASSATRCSAAPRIRFFSARKRTASSSSLLASGHRVGCCGSGSGITALPASAPAMSTRSCSSVVAKLDSATASTPPSTASAAASFSRPSGRSTAHSRSAPRPATSLSWRATRMRAAATRRPSSSSAPPMLSSVLAAGPARRSSASSAAFHGDRVSSMGAPSASRTLVTIAPACAARQDQGAAKWRVHCQGPGTGEAGLWRRCVGSTSRCLGGSGAR</sequence>
<dbReference type="EMBL" id="PGGS01000081">
    <property type="protein sequence ID" value="PNH09696.1"/>
    <property type="molecule type" value="Genomic_DNA"/>
</dbReference>
<protein>
    <submittedName>
        <fullName evidence="2">Uncharacterized protein</fullName>
    </submittedName>
</protein>
<gene>
    <name evidence="2" type="ORF">TSOC_003701</name>
</gene>
<feature type="compositionally biased region" description="Low complexity" evidence="1">
    <location>
        <begin position="125"/>
        <end position="143"/>
    </location>
</feature>
<organism evidence="2 3">
    <name type="scientific">Tetrabaena socialis</name>
    <dbReference type="NCBI Taxonomy" id="47790"/>
    <lineage>
        <taxon>Eukaryota</taxon>
        <taxon>Viridiplantae</taxon>
        <taxon>Chlorophyta</taxon>
        <taxon>core chlorophytes</taxon>
        <taxon>Chlorophyceae</taxon>
        <taxon>CS clade</taxon>
        <taxon>Chlamydomonadales</taxon>
        <taxon>Tetrabaenaceae</taxon>
        <taxon>Tetrabaena</taxon>
    </lineage>
</organism>
<evidence type="ECO:0000313" key="3">
    <source>
        <dbReference type="Proteomes" id="UP000236333"/>
    </source>
</evidence>
<feature type="region of interest" description="Disordered" evidence="1">
    <location>
        <begin position="125"/>
        <end position="191"/>
    </location>
</feature>
<proteinExistence type="predicted"/>
<accession>A0A2J8AAZ8</accession>